<evidence type="ECO:0000313" key="3">
    <source>
        <dbReference type="Proteomes" id="UP001429580"/>
    </source>
</evidence>
<name>A0ABX0V2L7_9HYPH</name>
<dbReference type="EMBL" id="JAASQI010000008">
    <property type="protein sequence ID" value="NIJ59378.1"/>
    <property type="molecule type" value="Genomic_DNA"/>
</dbReference>
<feature type="transmembrane region" description="Helical" evidence="1">
    <location>
        <begin position="314"/>
        <end position="342"/>
    </location>
</feature>
<dbReference type="NCBIfam" id="TIGR03082">
    <property type="entry name" value="Gneg_AbrB_dup"/>
    <property type="match status" value="2"/>
</dbReference>
<feature type="transmembrane region" description="Helical" evidence="1">
    <location>
        <begin position="123"/>
        <end position="143"/>
    </location>
</feature>
<dbReference type="PIRSF" id="PIRSF038991">
    <property type="entry name" value="Protein_AbrB"/>
    <property type="match status" value="1"/>
</dbReference>
<gene>
    <name evidence="2" type="ORF">FHS82_003233</name>
</gene>
<reference evidence="2 3" key="1">
    <citation type="submission" date="2020-03" db="EMBL/GenBank/DDBJ databases">
        <title>Genomic Encyclopedia of Type Strains, Phase IV (KMG-IV): sequencing the most valuable type-strain genomes for metagenomic binning, comparative biology and taxonomic classification.</title>
        <authorList>
            <person name="Goeker M."/>
        </authorList>
    </citation>
    <scope>NUCLEOTIDE SEQUENCE [LARGE SCALE GENOMIC DNA]</scope>
    <source>
        <strain evidence="2 3">DSM 103870</strain>
    </source>
</reference>
<sequence length="359" mass="36820">MRLSVDALAALPTAGRWGVLLVASALLAAGLEAIGAPAALLLGPMLAGVVVGVLNGRLHVPPLAFSLAQSLVGCLIAADITPGIVTSFLRDWPLFLGVVVATILASSWLGWQISRTNVLPGTTGIWGSSPGAASAMVLMASAFGADVRLVAFMQYLRVICVTLAASLVAGLWTQTGTVHVSREWFPAHTAAEWATTAALVLAGLAATRLLRFPSASFLLPMLLGGLLNSLGLVSFALPPWLLALGYVALGWSIGLGFTLQVLAVAMRALPWILASIALLIAFCGGLAAVLVYALGVDPLTAYLATSPGGLDSVAIIAAASNVDLGFVVALQTVRFVIVVLAGPPLARFTARRASSGERS</sequence>
<dbReference type="InterPro" id="IPR007820">
    <property type="entry name" value="AbrB_fam"/>
</dbReference>
<dbReference type="InterPro" id="IPR017516">
    <property type="entry name" value="AbrB_dup"/>
</dbReference>
<evidence type="ECO:0000313" key="2">
    <source>
        <dbReference type="EMBL" id="NIJ59378.1"/>
    </source>
</evidence>
<feature type="transmembrane region" description="Helical" evidence="1">
    <location>
        <begin position="217"/>
        <end position="237"/>
    </location>
</feature>
<dbReference type="Pfam" id="PF05145">
    <property type="entry name" value="AbrB"/>
    <property type="match status" value="1"/>
</dbReference>
<comment type="caution">
    <text evidence="2">The sequence shown here is derived from an EMBL/GenBank/DDBJ whole genome shotgun (WGS) entry which is preliminary data.</text>
</comment>
<feature type="transmembrane region" description="Helical" evidence="1">
    <location>
        <begin position="243"/>
        <end position="264"/>
    </location>
</feature>
<protein>
    <recommendedName>
        <fullName evidence="4">Ammonia monooxygenase</fullName>
    </recommendedName>
</protein>
<keyword evidence="1" id="KW-1133">Transmembrane helix</keyword>
<accession>A0ABX0V2L7</accession>
<keyword evidence="3" id="KW-1185">Reference proteome</keyword>
<evidence type="ECO:0000256" key="1">
    <source>
        <dbReference type="SAM" id="Phobius"/>
    </source>
</evidence>
<keyword evidence="1" id="KW-0812">Transmembrane</keyword>
<keyword evidence="1" id="KW-0472">Membrane</keyword>
<dbReference type="Proteomes" id="UP001429580">
    <property type="component" value="Unassembled WGS sequence"/>
</dbReference>
<feature type="transmembrane region" description="Helical" evidence="1">
    <location>
        <begin position="59"/>
        <end position="80"/>
    </location>
</feature>
<feature type="transmembrane region" description="Helical" evidence="1">
    <location>
        <begin position="155"/>
        <end position="173"/>
    </location>
</feature>
<dbReference type="PANTHER" id="PTHR38457:SF1">
    <property type="entry name" value="REGULATOR ABRB-RELATED"/>
    <property type="match status" value="1"/>
</dbReference>
<organism evidence="2 3">
    <name type="scientific">Pseudochelatococcus lubricantis</name>
    <dbReference type="NCBI Taxonomy" id="1538102"/>
    <lineage>
        <taxon>Bacteria</taxon>
        <taxon>Pseudomonadati</taxon>
        <taxon>Pseudomonadota</taxon>
        <taxon>Alphaproteobacteria</taxon>
        <taxon>Hyphomicrobiales</taxon>
        <taxon>Chelatococcaceae</taxon>
        <taxon>Pseudochelatococcus</taxon>
    </lineage>
</organism>
<feature type="transmembrane region" description="Helical" evidence="1">
    <location>
        <begin position="271"/>
        <end position="294"/>
    </location>
</feature>
<proteinExistence type="predicted"/>
<dbReference type="RefSeq" id="WP_166954631.1">
    <property type="nucleotide sequence ID" value="NZ_JAASQI010000008.1"/>
</dbReference>
<evidence type="ECO:0008006" key="4">
    <source>
        <dbReference type="Google" id="ProtNLM"/>
    </source>
</evidence>
<dbReference type="PANTHER" id="PTHR38457">
    <property type="entry name" value="REGULATOR ABRB-RELATED"/>
    <property type="match status" value="1"/>
</dbReference>
<feature type="transmembrane region" description="Helical" evidence="1">
    <location>
        <begin position="92"/>
        <end position="111"/>
    </location>
</feature>